<evidence type="ECO:0000313" key="1">
    <source>
        <dbReference type="EMBL" id="KIH82853.1"/>
    </source>
</evidence>
<name>A0A0C2EVT9_9PSED</name>
<gene>
    <name evidence="1" type="ORF">UCMB321_3308</name>
</gene>
<accession>A0A0C2EVT9</accession>
<dbReference type="AlphaFoldDB" id="A0A0C2EVT9"/>
<reference evidence="1 2" key="1">
    <citation type="submission" date="2015-01" db="EMBL/GenBank/DDBJ databases">
        <title>Complete genome of Pseudomonas batumici UCM B-321 producer of the batumin antibiotic with strong antistaphilococcal and potential anticancer activity.</title>
        <authorList>
            <person name="Klochko V.V."/>
            <person name="Zelena L.B."/>
            <person name="Elena K.A."/>
            <person name="Reva O.N."/>
        </authorList>
    </citation>
    <scope>NUCLEOTIDE SEQUENCE [LARGE SCALE GENOMIC DNA]</scope>
    <source>
        <strain evidence="1 2">UCM B-321</strain>
    </source>
</reference>
<keyword evidence="2" id="KW-1185">Reference proteome</keyword>
<proteinExistence type="predicted"/>
<sequence>MSITEDVVTESLIEQKKQYTAAIAEGVRLGKSTDSLVKPNEGSELLYKGSILNDGFWWPFVNDAWVLGAVHQLKIFHLTLASVDDDLLWDGAAARCRVLGRELIGLKTAGYSLVGLPSWVTTKPVVPAVASGFSTASTTGVKATDAEVRAALGFTFAPNSKAKALNISLTSYLAEIDKYKSAAEIRTAIFGSEVSYAAYDYRAIVES</sequence>
<dbReference type="PATRIC" id="fig|226910.6.peg.3297"/>
<dbReference type="EMBL" id="JXDG01000042">
    <property type="protein sequence ID" value="KIH82853.1"/>
    <property type="molecule type" value="Genomic_DNA"/>
</dbReference>
<dbReference type="Proteomes" id="UP000031535">
    <property type="component" value="Unassembled WGS sequence"/>
</dbReference>
<organism evidence="1 2">
    <name type="scientific">Pseudomonas batumici</name>
    <dbReference type="NCBI Taxonomy" id="226910"/>
    <lineage>
        <taxon>Bacteria</taxon>
        <taxon>Pseudomonadati</taxon>
        <taxon>Pseudomonadota</taxon>
        <taxon>Gammaproteobacteria</taxon>
        <taxon>Pseudomonadales</taxon>
        <taxon>Pseudomonadaceae</taxon>
        <taxon>Pseudomonas</taxon>
    </lineage>
</organism>
<protein>
    <submittedName>
        <fullName evidence="1">Uncharacterized protein</fullName>
    </submittedName>
</protein>
<evidence type="ECO:0000313" key="2">
    <source>
        <dbReference type="Proteomes" id="UP000031535"/>
    </source>
</evidence>
<comment type="caution">
    <text evidence="1">The sequence shown here is derived from an EMBL/GenBank/DDBJ whole genome shotgun (WGS) entry which is preliminary data.</text>
</comment>